<dbReference type="EMBL" id="CAEKDK010000008">
    <property type="protein sequence ID" value="CAB4289720.1"/>
    <property type="molecule type" value="Genomic_DNA"/>
</dbReference>
<evidence type="ECO:0000313" key="1">
    <source>
        <dbReference type="EMBL" id="CAB4289720.1"/>
    </source>
</evidence>
<protein>
    <submittedName>
        <fullName evidence="1">Uncharacterized protein</fullName>
    </submittedName>
</protein>
<organism evidence="1 2">
    <name type="scientific">Prunus armeniaca</name>
    <name type="common">Apricot</name>
    <name type="synonym">Armeniaca vulgaris</name>
    <dbReference type="NCBI Taxonomy" id="36596"/>
    <lineage>
        <taxon>Eukaryota</taxon>
        <taxon>Viridiplantae</taxon>
        <taxon>Streptophyta</taxon>
        <taxon>Embryophyta</taxon>
        <taxon>Tracheophyta</taxon>
        <taxon>Spermatophyta</taxon>
        <taxon>Magnoliopsida</taxon>
        <taxon>eudicotyledons</taxon>
        <taxon>Gunneridae</taxon>
        <taxon>Pentapetalae</taxon>
        <taxon>rosids</taxon>
        <taxon>fabids</taxon>
        <taxon>Rosales</taxon>
        <taxon>Rosaceae</taxon>
        <taxon>Amygdaloideae</taxon>
        <taxon>Amygdaleae</taxon>
        <taxon>Prunus</taxon>
    </lineage>
</organism>
<sequence length="158" mass="17645">MKSVVSSFSSVNIEVLEDLRSDFRALLEIMSVDACVSKFELMSPNLHGGVQLSFSEIGSKWVDFTYERLPEFYHDCGSLKHWLPYCSRPSMDIRVGAMKPFSSTLHATLEPVGGLRFSYQRACDRSITFHDLAGSSCDGNRHQIDLSSEVVPQSADTT</sequence>
<name>A0A6J5VKS1_PRUAR</name>
<evidence type="ECO:0000313" key="2">
    <source>
        <dbReference type="Proteomes" id="UP000507222"/>
    </source>
</evidence>
<proteinExistence type="predicted"/>
<dbReference type="AlphaFoldDB" id="A0A6J5VKS1"/>
<reference evidence="1 2" key="1">
    <citation type="submission" date="2020-05" db="EMBL/GenBank/DDBJ databases">
        <authorList>
            <person name="Campoy J."/>
            <person name="Schneeberger K."/>
            <person name="Spophaly S."/>
        </authorList>
    </citation>
    <scope>NUCLEOTIDE SEQUENCE [LARGE SCALE GENOMIC DNA]</scope>
    <source>
        <strain evidence="1">PruArmRojPasFocal</strain>
    </source>
</reference>
<dbReference type="Proteomes" id="UP000507222">
    <property type="component" value="Unassembled WGS sequence"/>
</dbReference>
<gene>
    <name evidence="1" type="ORF">CURHAP_LOCUS49181</name>
</gene>
<accession>A0A6J5VKS1</accession>